<gene>
    <name evidence="1" type="ORF">SAMN04244572_01586</name>
</gene>
<dbReference type="EMBL" id="FNYQ01000021">
    <property type="protein sequence ID" value="SEI76404.1"/>
    <property type="molecule type" value="Genomic_DNA"/>
</dbReference>
<dbReference type="Proteomes" id="UP000199250">
    <property type="component" value="Unassembled WGS sequence"/>
</dbReference>
<evidence type="ECO:0000313" key="1">
    <source>
        <dbReference type="EMBL" id="SEI76404.1"/>
    </source>
</evidence>
<organism evidence="1 2">
    <name type="scientific">Azotobacter beijerinckii</name>
    <dbReference type="NCBI Taxonomy" id="170623"/>
    <lineage>
        <taxon>Bacteria</taxon>
        <taxon>Pseudomonadati</taxon>
        <taxon>Pseudomonadota</taxon>
        <taxon>Gammaproteobacteria</taxon>
        <taxon>Pseudomonadales</taxon>
        <taxon>Pseudomonadaceae</taxon>
        <taxon>Azotobacter</taxon>
    </lineage>
</organism>
<protein>
    <submittedName>
        <fullName evidence="1">Uncharacterized protein</fullName>
    </submittedName>
</protein>
<sequence length="252" mass="28301">MTPTRSKRPPKTTFLEKFSSEITKINYFLWVSLAAYECAVSYRPKSAKRTNEFISDELALRLNLGAEEFDRQLTEQSDRLYRLLLVEAIVHYEEYLESIIKEAVSNSWVTPKKSVKISLTLPESGNESEISASARVEAAKELAKTIVNAKYSSRHNELDKLLGIDSTSKSTNDTNHNHLILAGEFRNSIIHCSSLADERTVKHCGDIIPGLSIGVAIPLTQELLLKLFDALLSHAKDVDLILRRKSKGGRKN</sequence>
<name>A0A1H6TDZ9_9GAMM</name>
<dbReference type="AlphaFoldDB" id="A0A1H6TDZ9"/>
<evidence type="ECO:0000313" key="2">
    <source>
        <dbReference type="Proteomes" id="UP000199250"/>
    </source>
</evidence>
<accession>A0A1H6TDZ9</accession>
<proteinExistence type="predicted"/>
<dbReference type="RefSeq" id="WP_139204208.1">
    <property type="nucleotide sequence ID" value="NZ_FNYQ01000021.1"/>
</dbReference>
<reference evidence="1 2" key="1">
    <citation type="submission" date="2016-10" db="EMBL/GenBank/DDBJ databases">
        <authorList>
            <person name="de Groot N.N."/>
        </authorList>
    </citation>
    <scope>NUCLEOTIDE SEQUENCE [LARGE SCALE GENOMIC DNA]</scope>
    <source>
        <strain evidence="1 2">DSM 373</strain>
    </source>
</reference>